<evidence type="ECO:0000313" key="14">
    <source>
        <dbReference type="EMBL" id="CAA9528668.1"/>
    </source>
</evidence>
<dbReference type="InterPro" id="IPR036640">
    <property type="entry name" value="ABC1_TM_sf"/>
</dbReference>
<reference evidence="14" key="1">
    <citation type="submission" date="2020-02" db="EMBL/GenBank/DDBJ databases">
        <authorList>
            <person name="Meier V. D."/>
        </authorList>
    </citation>
    <scope>NUCLEOTIDE SEQUENCE</scope>
    <source>
        <strain evidence="14">AVDCRST_MAG79</strain>
    </source>
</reference>
<dbReference type="Pfam" id="PF00664">
    <property type="entry name" value="ABC_membrane"/>
    <property type="match status" value="1"/>
</dbReference>
<evidence type="ECO:0000256" key="9">
    <source>
        <dbReference type="ARBA" id="ARBA00061644"/>
    </source>
</evidence>
<sequence>MNAVAVPEERVEFGRTARRVRRLARYTRPYQAQAALGVFGMLAATGAGLAGPYLAKVAIDEGIAEGDMATLTGVVVAFLGIGLLGLAAQALQTYLIGLVGERVLTDLRGDLFARLERLELGFFERSRAGVLISRLTNDIEALQQLVTDGFTSSIQSTLSLVGAAVILLFLDWQLALATLTVFPIMAVATAVFRVYSARAYRRMREHLGDVTAALQEDLTGVRVVQSFRREEPNRRRFRTVNKAYRDANHDTVLSNAAYFPGVELLSALATAVVFGYGGKRYFDGDIEIGTLVAFVGYLANFFDPIQQLSQLYNTFLAATAALDKIFDTMEVEPTLSDAEDARPLPPLQGTVEFDHVGFAYRPDRPVLEDLNLLAQAGQTVALVGHTGAGKSTIVKLLARFYDPTAGAVRIDGHDLRVVTQASLRSQIAIVPQEGFLFAGTVRDNIAFGRPEASPEEVEAAARAVGADGFIEALPEGYETRVQERGVRLSIGQRQLLAFARALLVDPRLLILDEATSSVDLATEAHIEEALGRLLAGRTAFVVAHRLSTIRRADLIVVLEHGRVIEQGSHEELIARGGPYRALYGDWVEAVA</sequence>
<dbReference type="GO" id="GO:0005886">
    <property type="term" value="C:plasma membrane"/>
    <property type="evidence" value="ECO:0007669"/>
    <property type="project" value="UniProtKB-SubCell"/>
</dbReference>
<evidence type="ECO:0000256" key="4">
    <source>
        <dbReference type="ARBA" id="ARBA00022741"/>
    </source>
</evidence>
<dbReference type="EMBL" id="CADCWC010000138">
    <property type="protein sequence ID" value="CAA9528668.1"/>
    <property type="molecule type" value="Genomic_DNA"/>
</dbReference>
<feature type="transmembrane region" description="Helical" evidence="11">
    <location>
        <begin position="150"/>
        <end position="170"/>
    </location>
</feature>
<dbReference type="PANTHER" id="PTHR43394">
    <property type="entry name" value="ATP-DEPENDENT PERMEASE MDL1, MITOCHONDRIAL"/>
    <property type="match status" value="1"/>
</dbReference>
<dbReference type="Gene3D" id="1.20.1560.10">
    <property type="entry name" value="ABC transporter type 1, transmembrane domain"/>
    <property type="match status" value="1"/>
</dbReference>
<keyword evidence="6 11" id="KW-1133">Transmembrane helix</keyword>
<evidence type="ECO:0000259" key="13">
    <source>
        <dbReference type="PROSITE" id="PS50929"/>
    </source>
</evidence>
<comment type="function">
    <text evidence="8">ABC transporter involved in fatty acid import. Transmembrane domains (TMD) form a pore in the membrane and the ATP-binding domain (NBD) is responsible for energy generation.</text>
</comment>
<dbReference type="PROSITE" id="PS50929">
    <property type="entry name" value="ABC_TM1F"/>
    <property type="match status" value="1"/>
</dbReference>
<evidence type="ECO:0000256" key="2">
    <source>
        <dbReference type="ARBA" id="ARBA00022448"/>
    </source>
</evidence>
<feature type="transmembrane region" description="Helical" evidence="11">
    <location>
        <begin position="176"/>
        <end position="195"/>
    </location>
</feature>
<dbReference type="InterPro" id="IPR003439">
    <property type="entry name" value="ABC_transporter-like_ATP-bd"/>
</dbReference>
<dbReference type="Pfam" id="PF00005">
    <property type="entry name" value="ABC_tran"/>
    <property type="match status" value="1"/>
</dbReference>
<dbReference type="SUPFAM" id="SSF52540">
    <property type="entry name" value="P-loop containing nucleoside triphosphate hydrolases"/>
    <property type="match status" value="1"/>
</dbReference>
<evidence type="ECO:0000256" key="3">
    <source>
        <dbReference type="ARBA" id="ARBA00022692"/>
    </source>
</evidence>
<dbReference type="CDD" id="cd18546">
    <property type="entry name" value="ABC_6TM_Rv0194_D2_like"/>
    <property type="match status" value="1"/>
</dbReference>
<keyword evidence="7 11" id="KW-0472">Membrane</keyword>
<dbReference type="AlphaFoldDB" id="A0A6J4TR84"/>
<feature type="domain" description="ABC transporter" evidence="12">
    <location>
        <begin position="351"/>
        <end position="585"/>
    </location>
</feature>
<dbReference type="InterPro" id="IPR003593">
    <property type="entry name" value="AAA+_ATPase"/>
</dbReference>
<evidence type="ECO:0000259" key="12">
    <source>
        <dbReference type="PROSITE" id="PS50893"/>
    </source>
</evidence>
<feature type="domain" description="ABC transmembrane type-1" evidence="13">
    <location>
        <begin position="35"/>
        <end position="317"/>
    </location>
</feature>
<dbReference type="PANTHER" id="PTHR43394:SF1">
    <property type="entry name" value="ATP-BINDING CASSETTE SUB-FAMILY B MEMBER 10, MITOCHONDRIAL"/>
    <property type="match status" value="1"/>
</dbReference>
<evidence type="ECO:0000256" key="6">
    <source>
        <dbReference type="ARBA" id="ARBA00022989"/>
    </source>
</evidence>
<dbReference type="Gene3D" id="3.40.50.300">
    <property type="entry name" value="P-loop containing nucleotide triphosphate hydrolases"/>
    <property type="match status" value="1"/>
</dbReference>
<dbReference type="SMART" id="SM00382">
    <property type="entry name" value="AAA"/>
    <property type="match status" value="1"/>
</dbReference>
<name>A0A6J4TR84_9ACTN</name>
<dbReference type="InterPro" id="IPR027417">
    <property type="entry name" value="P-loop_NTPase"/>
</dbReference>
<dbReference type="SUPFAM" id="SSF90123">
    <property type="entry name" value="ABC transporter transmembrane region"/>
    <property type="match status" value="1"/>
</dbReference>
<keyword evidence="5 14" id="KW-0067">ATP-binding</keyword>
<keyword evidence="2" id="KW-0813">Transport</keyword>
<accession>A0A6J4TR84</accession>
<evidence type="ECO:0000256" key="8">
    <source>
        <dbReference type="ARBA" id="ARBA00055053"/>
    </source>
</evidence>
<dbReference type="GO" id="GO:0005524">
    <property type="term" value="F:ATP binding"/>
    <property type="evidence" value="ECO:0007669"/>
    <property type="project" value="UniProtKB-KW"/>
</dbReference>
<evidence type="ECO:0000256" key="10">
    <source>
        <dbReference type="ARBA" id="ARBA00071747"/>
    </source>
</evidence>
<feature type="transmembrane region" description="Helical" evidence="11">
    <location>
        <begin position="34"/>
        <end position="55"/>
    </location>
</feature>
<evidence type="ECO:0000256" key="7">
    <source>
        <dbReference type="ARBA" id="ARBA00023136"/>
    </source>
</evidence>
<keyword evidence="4" id="KW-0547">Nucleotide-binding</keyword>
<organism evidence="14">
    <name type="scientific">uncultured Thermoleophilia bacterium</name>
    <dbReference type="NCBI Taxonomy" id="1497501"/>
    <lineage>
        <taxon>Bacteria</taxon>
        <taxon>Bacillati</taxon>
        <taxon>Actinomycetota</taxon>
        <taxon>Thermoleophilia</taxon>
        <taxon>environmental samples</taxon>
    </lineage>
</organism>
<protein>
    <recommendedName>
        <fullName evidence="10">Fatty acid ABC transporter ATP-binding/permease protein</fullName>
    </recommendedName>
</protein>
<dbReference type="FunFam" id="3.40.50.300:FF:000287">
    <property type="entry name" value="Multidrug ABC transporter ATP-binding protein"/>
    <property type="match status" value="1"/>
</dbReference>
<dbReference type="PROSITE" id="PS50893">
    <property type="entry name" value="ABC_TRANSPORTER_2"/>
    <property type="match status" value="1"/>
</dbReference>
<comment type="similarity">
    <text evidence="9">Belongs to the ABC transporter superfamily. Lipid exporter (TC 3.A.1.106) family.</text>
</comment>
<dbReference type="GO" id="GO:0016887">
    <property type="term" value="F:ATP hydrolysis activity"/>
    <property type="evidence" value="ECO:0007669"/>
    <property type="project" value="InterPro"/>
</dbReference>
<evidence type="ECO:0000256" key="11">
    <source>
        <dbReference type="SAM" id="Phobius"/>
    </source>
</evidence>
<feature type="transmembrane region" description="Helical" evidence="11">
    <location>
        <begin position="75"/>
        <end position="99"/>
    </location>
</feature>
<dbReference type="InterPro" id="IPR011527">
    <property type="entry name" value="ABC1_TM_dom"/>
</dbReference>
<comment type="subcellular location">
    <subcellularLocation>
        <location evidence="1">Cell membrane</location>
        <topology evidence="1">Multi-pass membrane protein</topology>
    </subcellularLocation>
</comment>
<dbReference type="GO" id="GO:0015421">
    <property type="term" value="F:ABC-type oligopeptide transporter activity"/>
    <property type="evidence" value="ECO:0007669"/>
    <property type="project" value="TreeGrafter"/>
</dbReference>
<keyword evidence="3 11" id="KW-0812">Transmembrane</keyword>
<evidence type="ECO:0000256" key="5">
    <source>
        <dbReference type="ARBA" id="ARBA00022840"/>
    </source>
</evidence>
<dbReference type="InterPro" id="IPR039421">
    <property type="entry name" value="Type_1_exporter"/>
</dbReference>
<proteinExistence type="inferred from homology"/>
<evidence type="ECO:0000256" key="1">
    <source>
        <dbReference type="ARBA" id="ARBA00004651"/>
    </source>
</evidence>
<gene>
    <name evidence="14" type="ORF">AVDCRST_MAG79-718</name>
</gene>